<comment type="caution">
    <text evidence="1">The sequence shown here is derived from an EMBL/GenBank/DDBJ whole genome shotgun (WGS) entry which is preliminary data.</text>
</comment>
<reference evidence="1 2" key="1">
    <citation type="submission" date="2019-06" db="EMBL/GenBank/DDBJ databases">
        <title>Draft genome of C. phoceense Strain 272.</title>
        <authorList>
            <person name="Pacheco L.G.C."/>
            <person name="Barberis C.M."/>
            <person name="Almuzara M.N."/>
            <person name="Traglia G.M."/>
            <person name="Santos C.S."/>
            <person name="Rocha D.J.P.G."/>
            <person name="Aguiar E.R.G.R."/>
            <person name="Vay C.A."/>
        </authorList>
    </citation>
    <scope>NUCLEOTIDE SEQUENCE [LARGE SCALE GENOMIC DNA]</scope>
    <source>
        <strain evidence="1 2">272</strain>
    </source>
</reference>
<dbReference type="GO" id="GO:0003677">
    <property type="term" value="F:DNA binding"/>
    <property type="evidence" value="ECO:0007669"/>
    <property type="project" value="UniProtKB-KW"/>
</dbReference>
<protein>
    <submittedName>
        <fullName evidence="1">MmcQ/YjbR family DNA-binding protein</fullName>
    </submittedName>
</protein>
<name>A0A540R891_9CORY</name>
<proteinExistence type="predicted"/>
<dbReference type="InterPro" id="IPR058532">
    <property type="entry name" value="YjbR/MT2646/Rv2570-like"/>
</dbReference>
<dbReference type="InterPro" id="IPR038056">
    <property type="entry name" value="YjbR-like_sf"/>
</dbReference>
<sequence>MSDVAPVFSHARSAALELPGTQLTHPFGPAWDVWKIQGKVFALLTEEAGKPMAIVKSDPLIGESLRLEFPLITPGYHMNKKHWITLVDGLPPEVIRELVTESYRLVVAKLPRRLRPIDPETFGRRR</sequence>
<dbReference type="SUPFAM" id="SSF142906">
    <property type="entry name" value="YjbR-like"/>
    <property type="match status" value="1"/>
</dbReference>
<dbReference type="PANTHER" id="PTHR35145">
    <property type="entry name" value="CYTOPLASMIC PROTEIN-RELATED"/>
    <property type="match status" value="1"/>
</dbReference>
<gene>
    <name evidence="1" type="ORF">EJK80_03805</name>
</gene>
<keyword evidence="1" id="KW-0238">DNA-binding</keyword>
<dbReference type="Pfam" id="PF04237">
    <property type="entry name" value="YjbR"/>
    <property type="match status" value="1"/>
</dbReference>
<dbReference type="Gene3D" id="3.90.1150.30">
    <property type="match status" value="1"/>
</dbReference>
<dbReference type="Proteomes" id="UP000318080">
    <property type="component" value="Unassembled WGS sequence"/>
</dbReference>
<organism evidence="1 2">
    <name type="scientific">Corynebacterium phoceense</name>
    <dbReference type="NCBI Taxonomy" id="1686286"/>
    <lineage>
        <taxon>Bacteria</taxon>
        <taxon>Bacillati</taxon>
        <taxon>Actinomycetota</taxon>
        <taxon>Actinomycetes</taxon>
        <taxon>Mycobacteriales</taxon>
        <taxon>Corynebacteriaceae</taxon>
        <taxon>Corynebacterium</taxon>
    </lineage>
</organism>
<evidence type="ECO:0000313" key="2">
    <source>
        <dbReference type="Proteomes" id="UP000318080"/>
    </source>
</evidence>
<dbReference type="AlphaFoldDB" id="A0A540R891"/>
<dbReference type="RefSeq" id="WP_141628659.1">
    <property type="nucleotide sequence ID" value="NZ_JADPQA010000001.1"/>
</dbReference>
<evidence type="ECO:0000313" key="1">
    <source>
        <dbReference type="EMBL" id="TQE43960.1"/>
    </source>
</evidence>
<dbReference type="PANTHER" id="PTHR35145:SF1">
    <property type="entry name" value="CYTOPLASMIC PROTEIN"/>
    <property type="match status" value="1"/>
</dbReference>
<accession>A0A540R891</accession>
<keyword evidence="2" id="KW-1185">Reference proteome</keyword>
<dbReference type="STRING" id="1686286.GCA_900092335_00192"/>
<dbReference type="EMBL" id="VHIR01000004">
    <property type="protein sequence ID" value="TQE43960.1"/>
    <property type="molecule type" value="Genomic_DNA"/>
</dbReference>
<dbReference type="InterPro" id="IPR007351">
    <property type="entry name" value="YjbR"/>
</dbReference>